<dbReference type="AlphaFoldDB" id="A0A9E8HJH9"/>
<proteinExistence type="predicted"/>
<dbReference type="Proteomes" id="UP001164472">
    <property type="component" value="Chromosome"/>
</dbReference>
<keyword evidence="3" id="KW-1185">Reference proteome</keyword>
<name>A0A9E8HJH9_9ALTE</name>
<sequence>MSIGSVLNTGIQGIQAGGRGMEQSAQEIVKAGSGENPSADFVEPIMDLKLYQNSVEASTKVVKSADEMIGTLLDTMA</sequence>
<dbReference type="EMBL" id="CP101527">
    <property type="protein sequence ID" value="UZW75505.1"/>
    <property type="molecule type" value="Genomic_DNA"/>
</dbReference>
<feature type="region of interest" description="Disordered" evidence="1">
    <location>
        <begin position="16"/>
        <end position="36"/>
    </location>
</feature>
<evidence type="ECO:0000313" key="3">
    <source>
        <dbReference type="Proteomes" id="UP001164472"/>
    </source>
</evidence>
<evidence type="ECO:0000313" key="2">
    <source>
        <dbReference type="EMBL" id="UZW75505.1"/>
    </source>
</evidence>
<evidence type="ECO:0008006" key="4">
    <source>
        <dbReference type="Google" id="ProtNLM"/>
    </source>
</evidence>
<gene>
    <name evidence="2" type="ORF">NNL22_02585</name>
</gene>
<reference evidence="2" key="1">
    <citation type="submission" date="2022-07" db="EMBL/GenBank/DDBJ databases">
        <title>Alkalimarinus sp. nov., isolated from gut of a Alitta virens.</title>
        <authorList>
            <person name="Yang A.I."/>
            <person name="Shin N.-R."/>
        </authorList>
    </citation>
    <scope>NUCLEOTIDE SEQUENCE</scope>
    <source>
        <strain evidence="2">FA028</strain>
    </source>
</reference>
<organism evidence="2 3">
    <name type="scientific">Alkalimarinus sediminis</name>
    <dbReference type="NCBI Taxonomy" id="1632866"/>
    <lineage>
        <taxon>Bacteria</taxon>
        <taxon>Pseudomonadati</taxon>
        <taxon>Pseudomonadota</taxon>
        <taxon>Gammaproteobacteria</taxon>
        <taxon>Alteromonadales</taxon>
        <taxon>Alteromonadaceae</taxon>
        <taxon>Alkalimarinus</taxon>
    </lineage>
</organism>
<accession>A0A9E8HJH9</accession>
<dbReference type="KEGG" id="asem:NNL22_02585"/>
<dbReference type="RefSeq" id="WP_251810672.1">
    <property type="nucleotide sequence ID" value="NZ_CP101527.1"/>
</dbReference>
<protein>
    <recommendedName>
        <fullName evidence="4">Flagellar biosynthesis protein FlgE</fullName>
    </recommendedName>
</protein>
<evidence type="ECO:0000256" key="1">
    <source>
        <dbReference type="SAM" id="MobiDB-lite"/>
    </source>
</evidence>